<sequence length="225" mass="26282">MSVVNNILDSHTDFVVRCCNALTEAHRDYDAIPRRQPDYARMHESALVLMNLIEICSRRFNTLEQYSKAHQPRTTKLARTQVRFEECHETRFNGNDKYAGYVKWLRELQSRYELMERERRYFNNDAYAEKGSNVDIGRYITVLPDMLNDLCDLVQTIDDNTNSKSFHEPTVFETEYERRGPRPFVQFSEPKPEFTVDTALLAPVPPRVLRRTGGRTNLRAAALAQ</sequence>
<evidence type="ECO:0000313" key="1">
    <source>
        <dbReference type="EMBL" id="KAL1410213.1"/>
    </source>
</evidence>
<gene>
    <name evidence="1" type="ORF">Q8F55_004218</name>
</gene>
<dbReference type="EMBL" id="JBBXJM010000003">
    <property type="protein sequence ID" value="KAL1410213.1"/>
    <property type="molecule type" value="Genomic_DNA"/>
</dbReference>
<dbReference type="GeneID" id="95985261"/>
<comment type="caution">
    <text evidence="1">The sequence shown here is derived from an EMBL/GenBank/DDBJ whole genome shotgun (WGS) entry which is preliminary data.</text>
</comment>
<name>A0ABR3Q656_9TREE</name>
<organism evidence="1 2">
    <name type="scientific">Vanrija albida</name>
    <dbReference type="NCBI Taxonomy" id="181172"/>
    <lineage>
        <taxon>Eukaryota</taxon>
        <taxon>Fungi</taxon>
        <taxon>Dikarya</taxon>
        <taxon>Basidiomycota</taxon>
        <taxon>Agaricomycotina</taxon>
        <taxon>Tremellomycetes</taxon>
        <taxon>Trichosporonales</taxon>
        <taxon>Trichosporonaceae</taxon>
        <taxon>Vanrija</taxon>
    </lineage>
</organism>
<evidence type="ECO:0000313" key="2">
    <source>
        <dbReference type="Proteomes" id="UP001565368"/>
    </source>
</evidence>
<protein>
    <submittedName>
        <fullName evidence="1">Uncharacterized protein</fullName>
    </submittedName>
</protein>
<keyword evidence="2" id="KW-1185">Reference proteome</keyword>
<accession>A0ABR3Q656</accession>
<reference evidence="1 2" key="1">
    <citation type="submission" date="2023-08" db="EMBL/GenBank/DDBJ databases">
        <title>Annotated Genome Sequence of Vanrija albida AlHP1.</title>
        <authorList>
            <person name="Herzog R."/>
        </authorList>
    </citation>
    <scope>NUCLEOTIDE SEQUENCE [LARGE SCALE GENOMIC DNA]</scope>
    <source>
        <strain evidence="1 2">AlHP1</strain>
    </source>
</reference>
<dbReference type="Proteomes" id="UP001565368">
    <property type="component" value="Unassembled WGS sequence"/>
</dbReference>
<proteinExistence type="predicted"/>
<dbReference type="RefSeq" id="XP_069210157.1">
    <property type="nucleotide sequence ID" value="XM_069352739.1"/>
</dbReference>